<dbReference type="Proteomes" id="UP000199245">
    <property type="component" value="Unassembled WGS sequence"/>
</dbReference>
<evidence type="ECO:0000313" key="12">
    <source>
        <dbReference type="EMBL" id="SDF99764.1"/>
    </source>
</evidence>
<feature type="domain" description="ABC transporter" evidence="11">
    <location>
        <begin position="9"/>
        <end position="513"/>
    </location>
</feature>
<gene>
    <name evidence="12" type="ORF">SAMN05216337_11007</name>
</gene>
<evidence type="ECO:0000313" key="13">
    <source>
        <dbReference type="Proteomes" id="UP000199245"/>
    </source>
</evidence>
<keyword evidence="7 12" id="KW-0067">ATP-binding</keyword>
<reference evidence="12 13" key="1">
    <citation type="submission" date="2016-10" db="EMBL/GenBank/DDBJ databases">
        <authorList>
            <person name="de Groot N.N."/>
        </authorList>
    </citation>
    <scope>NUCLEOTIDE SEQUENCE [LARGE SCALE GENOMIC DNA]</scope>
    <source>
        <strain evidence="12 13">R5</strain>
    </source>
</reference>
<dbReference type="RefSeq" id="WP_092090606.1">
    <property type="nucleotide sequence ID" value="NZ_FMZW01000100.1"/>
</dbReference>
<evidence type="ECO:0000256" key="1">
    <source>
        <dbReference type="ARBA" id="ARBA00005417"/>
    </source>
</evidence>
<dbReference type="PANTHER" id="PTHR43790">
    <property type="entry name" value="CARBOHYDRATE TRANSPORT ATP-BINDING PROTEIN MG119-RELATED"/>
    <property type="match status" value="1"/>
</dbReference>
<comment type="function">
    <text evidence="10">Involved in beta-(1--&gt;2)glucan export. Transmembrane domains (TMD) form a pore in the inner membrane and the ATP-binding domain (NBD) is responsible for energy generation.</text>
</comment>
<dbReference type="GO" id="GO:0016887">
    <property type="term" value="F:ATP hydrolysis activity"/>
    <property type="evidence" value="ECO:0007669"/>
    <property type="project" value="InterPro"/>
</dbReference>
<dbReference type="InterPro" id="IPR027417">
    <property type="entry name" value="P-loop_NTPase"/>
</dbReference>
<dbReference type="AlphaFoldDB" id="A0A1G7QMN8"/>
<dbReference type="PROSITE" id="PS50893">
    <property type="entry name" value="ABC_TRANSPORTER_2"/>
    <property type="match status" value="1"/>
</dbReference>
<dbReference type="CDD" id="cd03216">
    <property type="entry name" value="ABC_Carb_Monos_I"/>
    <property type="match status" value="1"/>
</dbReference>
<evidence type="ECO:0000256" key="9">
    <source>
        <dbReference type="ARBA" id="ARBA00023136"/>
    </source>
</evidence>
<accession>A0A1G7QMN8</accession>
<evidence type="ECO:0000256" key="4">
    <source>
        <dbReference type="ARBA" id="ARBA00022597"/>
    </source>
</evidence>
<keyword evidence="8" id="KW-1278">Translocase</keyword>
<evidence type="ECO:0000256" key="2">
    <source>
        <dbReference type="ARBA" id="ARBA00022448"/>
    </source>
</evidence>
<dbReference type="InterPro" id="IPR050107">
    <property type="entry name" value="ABC_carbohydrate_import_ATPase"/>
</dbReference>
<organism evidence="12 13">
    <name type="scientific">Bradyrhizobium brasilense</name>
    <dbReference type="NCBI Taxonomy" id="1419277"/>
    <lineage>
        <taxon>Bacteria</taxon>
        <taxon>Pseudomonadati</taxon>
        <taxon>Pseudomonadota</taxon>
        <taxon>Alphaproteobacteria</taxon>
        <taxon>Hyphomicrobiales</taxon>
        <taxon>Nitrobacteraceae</taxon>
        <taxon>Bradyrhizobium</taxon>
    </lineage>
</organism>
<dbReference type="Pfam" id="PF00005">
    <property type="entry name" value="ABC_tran"/>
    <property type="match status" value="2"/>
</dbReference>
<evidence type="ECO:0000256" key="3">
    <source>
        <dbReference type="ARBA" id="ARBA00022475"/>
    </source>
</evidence>
<name>A0A1G7QMN8_9BRAD</name>
<evidence type="ECO:0000256" key="6">
    <source>
        <dbReference type="ARBA" id="ARBA00022741"/>
    </source>
</evidence>
<dbReference type="CDD" id="cd03215">
    <property type="entry name" value="ABC_Carb_Monos_II"/>
    <property type="match status" value="1"/>
</dbReference>
<keyword evidence="9" id="KW-0472">Membrane</keyword>
<dbReference type="PANTHER" id="PTHR43790:SF3">
    <property type="entry name" value="D-ALLOSE IMPORT ATP-BINDING PROTEIN ALSA-RELATED"/>
    <property type="match status" value="1"/>
</dbReference>
<evidence type="ECO:0000256" key="5">
    <source>
        <dbReference type="ARBA" id="ARBA00022737"/>
    </source>
</evidence>
<keyword evidence="5" id="KW-0677">Repeat</keyword>
<dbReference type="SMART" id="SM00382">
    <property type="entry name" value="AAA"/>
    <property type="match status" value="2"/>
</dbReference>
<dbReference type="SUPFAM" id="SSF52540">
    <property type="entry name" value="P-loop containing nucleoside triphosphate hydrolases"/>
    <property type="match status" value="2"/>
</dbReference>
<evidence type="ECO:0000256" key="7">
    <source>
        <dbReference type="ARBA" id="ARBA00022840"/>
    </source>
</evidence>
<dbReference type="EMBL" id="FMZW01000100">
    <property type="protein sequence ID" value="SDF99764.1"/>
    <property type="molecule type" value="Genomic_DNA"/>
</dbReference>
<sequence length="513" mass="56832">MSGVPTPIYTMRNGSKRFNGICVVEGIDLDVFPNEIVGIAGENGAGKSTTLKMIAGIHTPNAGSMRRFGKSFKPTSYTEAVEAGISMVFQEQALIPSLAVYENIFLSLEANFVNRIGIVDRRAMIAVSERHLKDLGLDYIDPRRRTGDYAFHDRQMIEIAKAFVLAEHFHIDHPIILLDEPTAAIGERQIKILFESIRRYRRRASFVLITHRLAEYVELCDRIYVFKDGRNVGEFAGEQISEQSLHRAMVGRTRDDEYFMEKRQLKLEGAPIAVSVKGLSGHNVQNVSFEVRKGEILGIGGLVGCGKEAVAKAVVGFEPFPPNGTIEVGGEALPLRGRGKAAMARGMGFVPKERKTEGIVPYMSVQANMSLASLPLVSRLSGFISRSRERLLAEKYINRLRVRCKGPAQLCQFLSGGNQQKVVIAKWLARKVQVLVLDNPTRGVDVGAKQEIYGVLRDLAEEGVAILLVTDDLPELIGMSNRILVMREGEIQFLCNAPADNKPTEQELVQHMV</sequence>
<keyword evidence="4" id="KW-0762">Sugar transport</keyword>
<proteinExistence type="inferred from homology"/>
<keyword evidence="2" id="KW-0813">Transport</keyword>
<dbReference type="InterPro" id="IPR003593">
    <property type="entry name" value="AAA+_ATPase"/>
</dbReference>
<evidence type="ECO:0000256" key="8">
    <source>
        <dbReference type="ARBA" id="ARBA00022967"/>
    </source>
</evidence>
<keyword evidence="6" id="KW-0547">Nucleotide-binding</keyword>
<comment type="similarity">
    <text evidence="1">Belongs to the ABC transporter superfamily.</text>
</comment>
<evidence type="ECO:0000259" key="11">
    <source>
        <dbReference type="PROSITE" id="PS50893"/>
    </source>
</evidence>
<dbReference type="Gene3D" id="3.40.50.300">
    <property type="entry name" value="P-loop containing nucleotide triphosphate hydrolases"/>
    <property type="match status" value="2"/>
</dbReference>
<protein>
    <submittedName>
        <fullName evidence="12">Monosaccharide ABC transporter ATP-binding protein, CUT2 family</fullName>
    </submittedName>
</protein>
<keyword evidence="3" id="KW-1003">Cell membrane</keyword>
<dbReference type="InterPro" id="IPR017871">
    <property type="entry name" value="ABC_transporter-like_CS"/>
</dbReference>
<dbReference type="InterPro" id="IPR003439">
    <property type="entry name" value="ABC_transporter-like_ATP-bd"/>
</dbReference>
<dbReference type="PROSITE" id="PS00211">
    <property type="entry name" value="ABC_TRANSPORTER_1"/>
    <property type="match status" value="1"/>
</dbReference>
<evidence type="ECO:0000256" key="10">
    <source>
        <dbReference type="ARBA" id="ARBA00024722"/>
    </source>
</evidence>
<dbReference type="GO" id="GO:0005524">
    <property type="term" value="F:ATP binding"/>
    <property type="evidence" value="ECO:0007669"/>
    <property type="project" value="UniProtKB-KW"/>
</dbReference>